<feature type="region of interest" description="Disordered" evidence="1">
    <location>
        <begin position="127"/>
        <end position="151"/>
    </location>
</feature>
<dbReference type="WBParaSite" id="Pan_g15130.t1">
    <property type="protein sequence ID" value="Pan_g15130.t1"/>
    <property type="gene ID" value="Pan_g15130"/>
</dbReference>
<evidence type="ECO:0000313" key="2">
    <source>
        <dbReference type="Proteomes" id="UP000492821"/>
    </source>
</evidence>
<keyword evidence="2" id="KW-1185">Reference proteome</keyword>
<dbReference type="Proteomes" id="UP000492821">
    <property type="component" value="Unassembled WGS sequence"/>
</dbReference>
<feature type="compositionally biased region" description="Polar residues" evidence="1">
    <location>
        <begin position="58"/>
        <end position="72"/>
    </location>
</feature>
<feature type="compositionally biased region" description="Low complexity" evidence="1">
    <location>
        <begin position="470"/>
        <end position="480"/>
    </location>
</feature>
<dbReference type="AlphaFoldDB" id="A0A7E4V1N9"/>
<feature type="compositionally biased region" description="Low complexity" evidence="1">
    <location>
        <begin position="1"/>
        <end position="20"/>
    </location>
</feature>
<feature type="compositionally biased region" description="Polar residues" evidence="1">
    <location>
        <begin position="21"/>
        <end position="37"/>
    </location>
</feature>
<proteinExistence type="predicted"/>
<feature type="region of interest" description="Disordered" evidence="1">
    <location>
        <begin position="456"/>
        <end position="484"/>
    </location>
</feature>
<organism evidence="2 3">
    <name type="scientific">Panagrellus redivivus</name>
    <name type="common">Microworm</name>
    <dbReference type="NCBI Taxonomy" id="6233"/>
    <lineage>
        <taxon>Eukaryota</taxon>
        <taxon>Metazoa</taxon>
        <taxon>Ecdysozoa</taxon>
        <taxon>Nematoda</taxon>
        <taxon>Chromadorea</taxon>
        <taxon>Rhabditida</taxon>
        <taxon>Tylenchina</taxon>
        <taxon>Panagrolaimomorpha</taxon>
        <taxon>Panagrolaimoidea</taxon>
        <taxon>Panagrolaimidae</taxon>
        <taxon>Panagrellus</taxon>
    </lineage>
</organism>
<feature type="compositionally biased region" description="Polar residues" evidence="1">
    <location>
        <begin position="127"/>
        <end position="142"/>
    </location>
</feature>
<name>A0A7E4V1N9_PANRE</name>
<reference evidence="3" key="2">
    <citation type="submission" date="2020-10" db="UniProtKB">
        <authorList>
            <consortium name="WormBaseParasite"/>
        </authorList>
    </citation>
    <scope>IDENTIFICATION</scope>
</reference>
<evidence type="ECO:0000256" key="1">
    <source>
        <dbReference type="SAM" id="MobiDB-lite"/>
    </source>
</evidence>
<evidence type="ECO:0000313" key="3">
    <source>
        <dbReference type="WBParaSite" id="Pan_g15130.t1"/>
    </source>
</evidence>
<accession>A0A7E4V1N9</accession>
<feature type="region of interest" description="Disordered" evidence="1">
    <location>
        <begin position="1"/>
        <end position="88"/>
    </location>
</feature>
<reference evidence="2" key="1">
    <citation type="journal article" date="2013" name="Genetics">
        <title>The draft genome and transcriptome of Panagrellus redivivus are shaped by the harsh demands of a free-living lifestyle.</title>
        <authorList>
            <person name="Srinivasan J."/>
            <person name="Dillman A.R."/>
            <person name="Macchietto M.G."/>
            <person name="Heikkinen L."/>
            <person name="Lakso M."/>
            <person name="Fracchia K.M."/>
            <person name="Antoshechkin I."/>
            <person name="Mortazavi A."/>
            <person name="Wong G."/>
            <person name="Sternberg P.W."/>
        </authorList>
    </citation>
    <scope>NUCLEOTIDE SEQUENCE [LARGE SCALE GENOMIC DNA]</scope>
    <source>
        <strain evidence="2">MT8872</strain>
    </source>
</reference>
<protein>
    <submittedName>
        <fullName evidence="3">ANK_REP_REGION domain-containing protein</fullName>
    </submittedName>
</protein>
<sequence length="499" mass="54408">MSISSSLDDLSDSFSGSSMLTTIPNTSIAEPTPQTKGRSYGHALPGWVPDLGGDRYESLSSPRMTSFQTSANTTPQRRPPPQKTHVTPFHDSSVYMMNYDSIPPRPVTAQTIVLPNRIATVRNVNENVSGDTNNSPMPSRQQIAKPKTVKRQNSPIAFVQDDPTPAGFAVPTKASASVTSGTSNKADNHVFSKAIVIHTLKANGVHHATYYKCSYQSAESLECHEKNFAEWVLPNMSPRMPVLHWCVQTGAVTTMNLRTGASADDELLEFSKFRNRAGSQISRWDGVGDLSDPILYEQKSGLRQTDESSRAVTQVYRTEDELEYQRQIMRDFAPTVKLQASESSTSCPTFSDESTLRDESSSMDFMGGHDEPYYPPTNSKYAADYWLSLMTDNHPGQRMTAGRDVGGAVASDSTSTASSFCPDNYQKTDAPADPSAVMNDVVDLCDYLLSTLTTAPKPPSTYSSMPPPAASDTDPTPVAASSTSGTITSFPIYVKRDPR</sequence>